<feature type="region of interest" description="Disordered" evidence="1">
    <location>
        <begin position="559"/>
        <end position="621"/>
    </location>
</feature>
<name>A0A5E4R5S1_9NEOP</name>
<feature type="region of interest" description="Disordered" evidence="1">
    <location>
        <begin position="278"/>
        <end position="402"/>
    </location>
</feature>
<feature type="non-terminal residue" evidence="2">
    <location>
        <position position="621"/>
    </location>
</feature>
<keyword evidence="3" id="KW-1185">Reference proteome</keyword>
<organism evidence="2 3">
    <name type="scientific">Leptidea sinapis</name>
    <dbReference type="NCBI Taxonomy" id="189913"/>
    <lineage>
        <taxon>Eukaryota</taxon>
        <taxon>Metazoa</taxon>
        <taxon>Ecdysozoa</taxon>
        <taxon>Arthropoda</taxon>
        <taxon>Hexapoda</taxon>
        <taxon>Insecta</taxon>
        <taxon>Pterygota</taxon>
        <taxon>Neoptera</taxon>
        <taxon>Endopterygota</taxon>
        <taxon>Lepidoptera</taxon>
        <taxon>Glossata</taxon>
        <taxon>Ditrysia</taxon>
        <taxon>Papilionoidea</taxon>
        <taxon>Pieridae</taxon>
        <taxon>Dismorphiinae</taxon>
        <taxon>Leptidea</taxon>
    </lineage>
</organism>
<gene>
    <name evidence="2" type="ORF">LSINAPIS_LOCUS14854</name>
</gene>
<accession>A0A5E4R5S1</accession>
<feature type="compositionally biased region" description="Low complexity" evidence="1">
    <location>
        <begin position="361"/>
        <end position="383"/>
    </location>
</feature>
<feature type="non-terminal residue" evidence="2">
    <location>
        <position position="1"/>
    </location>
</feature>
<dbReference type="EMBL" id="FZQP02006948">
    <property type="protein sequence ID" value="VVD05282.1"/>
    <property type="molecule type" value="Genomic_DNA"/>
</dbReference>
<evidence type="ECO:0000313" key="3">
    <source>
        <dbReference type="Proteomes" id="UP000324832"/>
    </source>
</evidence>
<evidence type="ECO:0000256" key="1">
    <source>
        <dbReference type="SAM" id="MobiDB-lite"/>
    </source>
</evidence>
<feature type="compositionally biased region" description="Polar residues" evidence="1">
    <location>
        <begin position="610"/>
        <end position="621"/>
    </location>
</feature>
<dbReference type="AlphaFoldDB" id="A0A5E4R5S1"/>
<sequence length="621" mass="67917">TEGVSSGCEASAVYEEIARDYAALQTRLGRDLSTSCDRGRAICRLSQEADRMAHEGSTREAASPRISRSFTRKLHEWEKSRGIAPEASTSALLRAARAAPGPNLPALTRTQSDGSVGPVGGVSRVHVSSLSVNDADDLDAELERERLLEATDECDGKKPREAVLVEVEAEEICTAAPLVAVSPRHTPQKPVYTYDQAEPRLLCETSAAITGTAIKTTEKSMRRRISRQTSLEEDAKFIRQTIKEIERGSRYKESASSDKEKDSVVEIEPNYSYFNTKGTKQLDSLKENKNGKDNDGLKEEKRKEFDKGNGKKKSKSRARLERQQSKPSESDTEPDIDTVTVEIPRRKKRTRRPSERPRTPPTSIHSDSEGPPSGASSGTTSPSWRSPKLERRRPPDMPAGVNIRKNPFLEREVQKSASACQLSRREQILPEISPAPTQLTADGVLKSHSANALHPQQAQINILQEASLQLESLQVSASPSVETIVPRIVNTIEKESLVMRQHSMVTVSTLPRLIDNIGFGRSISTVDDRTQECLVTTTERLSERAAKIKAAKERFLASPPLLRREGTNSASDLRPADRRGRAAVPSSTAVQPGSPGRHGAAEGRQCGVASVSTESTGAVAE</sequence>
<evidence type="ECO:0000313" key="2">
    <source>
        <dbReference type="EMBL" id="VVD05282.1"/>
    </source>
</evidence>
<protein>
    <submittedName>
        <fullName evidence="2">Uncharacterized protein</fullName>
    </submittedName>
</protein>
<dbReference type="Proteomes" id="UP000324832">
    <property type="component" value="Unassembled WGS sequence"/>
</dbReference>
<feature type="compositionally biased region" description="Basic and acidic residues" evidence="1">
    <location>
        <begin position="283"/>
        <end position="309"/>
    </location>
</feature>
<proteinExistence type="predicted"/>
<reference evidence="2 3" key="1">
    <citation type="submission" date="2017-07" db="EMBL/GenBank/DDBJ databases">
        <authorList>
            <person name="Talla V."/>
            <person name="Backstrom N."/>
        </authorList>
    </citation>
    <scope>NUCLEOTIDE SEQUENCE [LARGE SCALE GENOMIC DNA]</scope>
</reference>